<sequence>MTKKTKLSIENPDNFLSDNKEILKQYLKFKQSVEYKNSPAYKIQSLLKEFNSVSGYYDIFIPAMKKLSNSYAEYYRQLEIANEKLLEQYPEIEKLNN</sequence>
<keyword evidence="1" id="KW-0175">Coiled coil</keyword>
<keyword evidence="3" id="KW-1185">Reference proteome</keyword>
<feature type="coiled-coil region" evidence="1">
    <location>
        <begin position="64"/>
        <end position="95"/>
    </location>
</feature>
<dbReference type="Proteomes" id="UP000467132">
    <property type="component" value="Unassembled WGS sequence"/>
</dbReference>
<name>A0A845R2H7_9CLOT</name>
<evidence type="ECO:0000256" key="1">
    <source>
        <dbReference type="SAM" id="Coils"/>
    </source>
</evidence>
<evidence type="ECO:0000313" key="2">
    <source>
        <dbReference type="EMBL" id="NBI07768.1"/>
    </source>
</evidence>
<dbReference type="EMBL" id="QXXA01000015">
    <property type="protein sequence ID" value="NBI07768.1"/>
    <property type="molecule type" value="Genomic_DNA"/>
</dbReference>
<evidence type="ECO:0000313" key="3">
    <source>
        <dbReference type="Proteomes" id="UP000467132"/>
    </source>
</evidence>
<gene>
    <name evidence="2" type="ORF">D3Z33_12980</name>
</gene>
<protein>
    <submittedName>
        <fullName evidence="2">Uncharacterized protein</fullName>
    </submittedName>
</protein>
<reference evidence="2 3" key="1">
    <citation type="submission" date="2018-08" db="EMBL/GenBank/DDBJ databases">
        <title>Murine metabolic-syndrome-specific gut microbial biobank.</title>
        <authorList>
            <person name="Liu C."/>
        </authorList>
    </citation>
    <scope>NUCLEOTIDE SEQUENCE [LARGE SCALE GENOMIC DNA]</scope>
    <source>
        <strain evidence="2 3">583</strain>
    </source>
</reference>
<accession>A0A845R2H7</accession>
<comment type="caution">
    <text evidence="2">The sequence shown here is derived from an EMBL/GenBank/DDBJ whole genome shotgun (WGS) entry which is preliminary data.</text>
</comment>
<dbReference type="AlphaFoldDB" id="A0A845R2H7"/>
<dbReference type="OrthoDB" id="9791488at2"/>
<organism evidence="2 3">
    <name type="scientific">Senegalia massiliensis</name>
    <dbReference type="NCBI Taxonomy" id="1720316"/>
    <lineage>
        <taxon>Bacteria</taxon>
        <taxon>Bacillati</taxon>
        <taxon>Bacillota</taxon>
        <taxon>Clostridia</taxon>
        <taxon>Eubacteriales</taxon>
        <taxon>Clostridiaceae</taxon>
        <taxon>Senegalia</taxon>
    </lineage>
</organism>
<proteinExistence type="predicted"/>
<dbReference type="RefSeq" id="WP_160198238.1">
    <property type="nucleotide sequence ID" value="NZ_QXXA01000015.1"/>
</dbReference>